<proteinExistence type="predicted"/>
<dbReference type="PANTHER" id="PTHR43280:SF29">
    <property type="entry name" value="ARAC-FAMILY TRANSCRIPTIONAL REGULATOR"/>
    <property type="match status" value="1"/>
</dbReference>
<dbReference type="Pfam" id="PF12833">
    <property type="entry name" value="HTH_18"/>
    <property type="match status" value="1"/>
</dbReference>
<evidence type="ECO:0000256" key="2">
    <source>
        <dbReference type="ARBA" id="ARBA00023125"/>
    </source>
</evidence>
<feature type="transmembrane region" description="Helical" evidence="4">
    <location>
        <begin position="12"/>
        <end position="28"/>
    </location>
</feature>
<dbReference type="EMBL" id="JBHUHY010000003">
    <property type="protein sequence ID" value="MFD2186338.1"/>
    <property type="molecule type" value="Genomic_DNA"/>
</dbReference>
<keyword evidence="4" id="KW-0812">Transmembrane</keyword>
<protein>
    <submittedName>
        <fullName evidence="6">Helix-turn-helix domain-containing protein</fullName>
    </submittedName>
</protein>
<dbReference type="Proteomes" id="UP001597344">
    <property type="component" value="Unassembled WGS sequence"/>
</dbReference>
<dbReference type="InterPro" id="IPR003018">
    <property type="entry name" value="GAF"/>
</dbReference>
<name>A0ABW5ATP1_9FLAO</name>
<evidence type="ECO:0000313" key="7">
    <source>
        <dbReference type="Proteomes" id="UP001597344"/>
    </source>
</evidence>
<dbReference type="PANTHER" id="PTHR43280">
    <property type="entry name" value="ARAC-FAMILY TRANSCRIPTIONAL REGULATOR"/>
    <property type="match status" value="1"/>
</dbReference>
<dbReference type="InterPro" id="IPR018062">
    <property type="entry name" value="HTH_AraC-typ_CS"/>
</dbReference>
<keyword evidence="3" id="KW-0804">Transcription</keyword>
<dbReference type="PRINTS" id="PR00032">
    <property type="entry name" value="HTHARAC"/>
</dbReference>
<evidence type="ECO:0000259" key="5">
    <source>
        <dbReference type="PROSITE" id="PS01124"/>
    </source>
</evidence>
<keyword evidence="1" id="KW-0805">Transcription regulation</keyword>
<dbReference type="PROSITE" id="PS00041">
    <property type="entry name" value="HTH_ARAC_FAMILY_1"/>
    <property type="match status" value="1"/>
</dbReference>
<keyword evidence="2" id="KW-0238">DNA-binding</keyword>
<gene>
    <name evidence="6" type="ORF">ACFSJT_06005</name>
</gene>
<feature type="transmembrane region" description="Helical" evidence="4">
    <location>
        <begin position="49"/>
        <end position="69"/>
    </location>
</feature>
<feature type="domain" description="HTH araC/xylS-type" evidence="5">
    <location>
        <begin position="320"/>
        <end position="423"/>
    </location>
</feature>
<dbReference type="Pfam" id="PF13185">
    <property type="entry name" value="GAF_2"/>
    <property type="match status" value="1"/>
</dbReference>
<dbReference type="SMART" id="SM00065">
    <property type="entry name" value="GAF"/>
    <property type="match status" value="1"/>
</dbReference>
<keyword evidence="4" id="KW-1133">Transmembrane helix</keyword>
<reference evidence="7" key="1">
    <citation type="journal article" date="2019" name="Int. J. Syst. Evol. Microbiol.">
        <title>The Global Catalogue of Microorganisms (GCM) 10K type strain sequencing project: providing services to taxonomists for standard genome sequencing and annotation.</title>
        <authorList>
            <consortium name="The Broad Institute Genomics Platform"/>
            <consortium name="The Broad Institute Genome Sequencing Center for Infectious Disease"/>
            <person name="Wu L."/>
            <person name="Ma J."/>
        </authorList>
    </citation>
    <scope>NUCLEOTIDE SEQUENCE [LARGE SCALE GENOMIC DNA]</scope>
    <source>
        <strain evidence="7">DT92</strain>
    </source>
</reference>
<organism evidence="6 7">
    <name type="scientific">Aquimarina celericrescens</name>
    <dbReference type="NCBI Taxonomy" id="1964542"/>
    <lineage>
        <taxon>Bacteria</taxon>
        <taxon>Pseudomonadati</taxon>
        <taxon>Bacteroidota</taxon>
        <taxon>Flavobacteriia</taxon>
        <taxon>Flavobacteriales</taxon>
        <taxon>Flavobacteriaceae</taxon>
        <taxon>Aquimarina</taxon>
    </lineage>
</organism>
<evidence type="ECO:0000256" key="1">
    <source>
        <dbReference type="ARBA" id="ARBA00023015"/>
    </source>
</evidence>
<dbReference type="SUPFAM" id="SSF55781">
    <property type="entry name" value="GAF domain-like"/>
    <property type="match status" value="1"/>
</dbReference>
<sequence>MHTEIDENSALSFSTIIGIWMYLMITKYEKSLGRYSFLKVKQQTKWIKNLVAVLIVFNVLWLLTLVLFYIRTDIHGHMPYYPYWILYLLFYFAFLYYGVQHIQNRGKFLNPEANIKEEAINKFRIAGLSTIFSKEELKQIESNSSEVVGILSYFATSLFDKNDVKDILWDITENCIAQLHLEDAVIYILDEKTKLLKQTAAYGTKNKGQRMILSPIQIPLGKGIVGGVAATGISECIGDVTKDERYIVDDKKRKSELAVPIFLNEKIFGVLDSENSIKNYFNDQHVFLFQFIAKLISKKLEKIKQRSSSTITDDNMYFKELNFLMSEAKIYRDANLSLETISGKLKISGNYLSQLVNKLSGKSFPDYINGFRIEDAKKKLKDPLFVNYTILSIALESGFNSKSTFYNAFKKTTGISPKEFRKTP</sequence>
<keyword evidence="7" id="KW-1185">Reference proteome</keyword>
<feature type="transmembrane region" description="Helical" evidence="4">
    <location>
        <begin position="81"/>
        <end position="99"/>
    </location>
</feature>
<dbReference type="SMART" id="SM00342">
    <property type="entry name" value="HTH_ARAC"/>
    <property type="match status" value="1"/>
</dbReference>
<comment type="caution">
    <text evidence="6">The sequence shown here is derived from an EMBL/GenBank/DDBJ whole genome shotgun (WGS) entry which is preliminary data.</text>
</comment>
<dbReference type="InterPro" id="IPR009057">
    <property type="entry name" value="Homeodomain-like_sf"/>
</dbReference>
<dbReference type="Gene3D" id="3.30.450.40">
    <property type="match status" value="1"/>
</dbReference>
<dbReference type="PROSITE" id="PS01124">
    <property type="entry name" value="HTH_ARAC_FAMILY_2"/>
    <property type="match status" value="1"/>
</dbReference>
<dbReference type="InterPro" id="IPR029016">
    <property type="entry name" value="GAF-like_dom_sf"/>
</dbReference>
<dbReference type="InterPro" id="IPR020449">
    <property type="entry name" value="Tscrpt_reg_AraC-type_HTH"/>
</dbReference>
<dbReference type="InterPro" id="IPR018060">
    <property type="entry name" value="HTH_AraC"/>
</dbReference>
<dbReference type="Gene3D" id="1.10.10.60">
    <property type="entry name" value="Homeodomain-like"/>
    <property type="match status" value="2"/>
</dbReference>
<evidence type="ECO:0000256" key="4">
    <source>
        <dbReference type="SAM" id="Phobius"/>
    </source>
</evidence>
<keyword evidence="4" id="KW-0472">Membrane</keyword>
<evidence type="ECO:0000256" key="3">
    <source>
        <dbReference type="ARBA" id="ARBA00023163"/>
    </source>
</evidence>
<accession>A0ABW5ATP1</accession>
<evidence type="ECO:0000313" key="6">
    <source>
        <dbReference type="EMBL" id="MFD2186338.1"/>
    </source>
</evidence>
<dbReference type="SUPFAM" id="SSF46689">
    <property type="entry name" value="Homeodomain-like"/>
    <property type="match status" value="1"/>
</dbReference>